<protein>
    <submittedName>
        <fullName evidence="2">Metal dependent phosphohydrolase</fullName>
    </submittedName>
</protein>
<dbReference type="SMART" id="SM00065">
    <property type="entry name" value="GAF"/>
    <property type="match status" value="1"/>
</dbReference>
<organism evidence="2 3">
    <name type="scientific">Desulfosudis oleivorans (strain DSM 6200 / JCM 39069 / Hxd3)</name>
    <name type="common">Desulfococcus oleovorans</name>
    <dbReference type="NCBI Taxonomy" id="96561"/>
    <lineage>
        <taxon>Bacteria</taxon>
        <taxon>Pseudomonadati</taxon>
        <taxon>Thermodesulfobacteriota</taxon>
        <taxon>Desulfobacteria</taxon>
        <taxon>Desulfobacterales</taxon>
        <taxon>Desulfosudaceae</taxon>
        <taxon>Desulfosudis</taxon>
    </lineage>
</organism>
<dbReference type="OrthoDB" id="9769359at2"/>
<sequence length="568" mass="62983">MTQKNSTEDLDVSRLSADKKLGHLLESVVREVKLYAEGQIEHIQKLAQIGLALSGQKNLNTLLEMIVDEARKLSSADAGTLYIVEQKSRSLRFAILQNDSMNIRKGGAGGDLSDEMPNVPLADEQGNPNHANVSSYVALTGESVNIEDVYEAGAFDFSGTKRYDAATGYRCKSMLVMPLKNHEDKIIGVLQLLNAKDPQTGEIMKFHADIVGLVASLASQAAIALTNTQLIEDLKALFYAFIKSIATAIDAKSPFTGGHINRVVSLTMDVAEAIHGTNTGPFGEMRFTDDEMEELRIAAWMHDVGKITTPEHIVSKTNKLEGVFDRIHLIETRFLLILQLMENRHLRVKIDLLKTDNSPAALKKMEAMDRELQARKAEILESLELLKAVNTNKGMVDERAVKQVREIAARTYHIGGNAYPWLSENEAACLSILKGNLLDEERRLVEQHAEMTINITRELPFPDRFSHVPEYAGAHHEKLDGSGYPLGLTGDQIPLQARIIAIADVFEALTAPDRPYKRPMHISQALKILQEMAAAGHIDGDIVRMFIKQKVYQAYADKELTPEQLSTA</sequence>
<keyword evidence="3" id="KW-1185">Reference proteome</keyword>
<dbReference type="RefSeq" id="WP_012175442.1">
    <property type="nucleotide sequence ID" value="NC_009943.1"/>
</dbReference>
<reference evidence="2 3" key="1">
    <citation type="submission" date="2007-10" db="EMBL/GenBank/DDBJ databases">
        <title>Complete sequence of Desulfococcus oleovorans Hxd3.</title>
        <authorList>
            <consortium name="US DOE Joint Genome Institute"/>
            <person name="Copeland A."/>
            <person name="Lucas S."/>
            <person name="Lapidus A."/>
            <person name="Barry K."/>
            <person name="Glavina del Rio T."/>
            <person name="Dalin E."/>
            <person name="Tice H."/>
            <person name="Pitluck S."/>
            <person name="Kiss H."/>
            <person name="Brettin T."/>
            <person name="Bruce D."/>
            <person name="Detter J.C."/>
            <person name="Han C."/>
            <person name="Schmutz J."/>
            <person name="Larimer F."/>
            <person name="Land M."/>
            <person name="Hauser L."/>
            <person name="Kyrpides N."/>
            <person name="Kim E."/>
            <person name="Wawrik B."/>
            <person name="Richardson P."/>
        </authorList>
    </citation>
    <scope>NUCLEOTIDE SEQUENCE [LARGE SCALE GENOMIC DNA]</scope>
    <source>
        <strain evidence="3">DSM 6200 / JCM 39069 / Hxd3</strain>
    </source>
</reference>
<dbReference type="AlphaFoldDB" id="A8ZTE7"/>
<keyword evidence="2" id="KW-0378">Hydrolase</keyword>
<dbReference type="InterPro" id="IPR029016">
    <property type="entry name" value="GAF-like_dom_sf"/>
</dbReference>
<dbReference type="InterPro" id="IPR006674">
    <property type="entry name" value="HD_domain"/>
</dbReference>
<dbReference type="eggNOG" id="COG2206">
    <property type="taxonomic scope" value="Bacteria"/>
</dbReference>
<accession>A8ZTE7</accession>
<dbReference type="Pfam" id="PF01590">
    <property type="entry name" value="GAF"/>
    <property type="match status" value="1"/>
</dbReference>
<dbReference type="STRING" id="96561.Dole_2026"/>
<proteinExistence type="predicted"/>
<evidence type="ECO:0000259" key="1">
    <source>
        <dbReference type="PROSITE" id="PS51832"/>
    </source>
</evidence>
<dbReference type="InterPro" id="IPR037522">
    <property type="entry name" value="HD_GYP_dom"/>
</dbReference>
<name>A8ZTE7_DESOH</name>
<dbReference type="Proteomes" id="UP000008561">
    <property type="component" value="Chromosome"/>
</dbReference>
<dbReference type="PANTHER" id="PTHR43155">
    <property type="entry name" value="CYCLIC DI-GMP PHOSPHODIESTERASE PA4108-RELATED"/>
    <property type="match status" value="1"/>
</dbReference>
<dbReference type="SMART" id="SM00471">
    <property type="entry name" value="HDc"/>
    <property type="match status" value="1"/>
</dbReference>
<dbReference type="PANTHER" id="PTHR43155:SF2">
    <property type="entry name" value="CYCLIC DI-GMP PHOSPHODIESTERASE PA4108"/>
    <property type="match status" value="1"/>
</dbReference>
<dbReference type="InterPro" id="IPR003018">
    <property type="entry name" value="GAF"/>
</dbReference>
<dbReference type="EMBL" id="CP000859">
    <property type="protein sequence ID" value="ABW67830.1"/>
    <property type="molecule type" value="Genomic_DNA"/>
</dbReference>
<dbReference type="PROSITE" id="PS51832">
    <property type="entry name" value="HD_GYP"/>
    <property type="match status" value="2"/>
</dbReference>
<dbReference type="GO" id="GO:0016787">
    <property type="term" value="F:hydrolase activity"/>
    <property type="evidence" value="ECO:0007669"/>
    <property type="project" value="UniProtKB-KW"/>
</dbReference>
<dbReference type="SUPFAM" id="SSF55781">
    <property type="entry name" value="GAF domain-like"/>
    <property type="match status" value="1"/>
</dbReference>
<gene>
    <name evidence="2" type="ordered locus">Dole_2026</name>
</gene>
<dbReference type="Pfam" id="PF01966">
    <property type="entry name" value="HD"/>
    <property type="match status" value="1"/>
</dbReference>
<dbReference type="SUPFAM" id="SSF109604">
    <property type="entry name" value="HD-domain/PDEase-like"/>
    <property type="match status" value="1"/>
</dbReference>
<dbReference type="KEGG" id="dol:Dole_2026"/>
<feature type="domain" description="HD-GYP" evidence="1">
    <location>
        <begin position="234"/>
        <end position="321"/>
    </location>
</feature>
<dbReference type="Pfam" id="PF13487">
    <property type="entry name" value="HD_5"/>
    <property type="match status" value="1"/>
</dbReference>
<dbReference type="eggNOG" id="COG3437">
    <property type="taxonomic scope" value="Bacteria"/>
</dbReference>
<dbReference type="Gene3D" id="1.10.3210.10">
    <property type="entry name" value="Hypothetical protein af1432"/>
    <property type="match status" value="2"/>
</dbReference>
<dbReference type="InterPro" id="IPR003607">
    <property type="entry name" value="HD/PDEase_dom"/>
</dbReference>
<dbReference type="Gene3D" id="3.30.450.40">
    <property type="match status" value="1"/>
</dbReference>
<dbReference type="eggNOG" id="COG2203">
    <property type="taxonomic scope" value="Bacteria"/>
</dbReference>
<dbReference type="CDD" id="cd00077">
    <property type="entry name" value="HDc"/>
    <property type="match status" value="1"/>
</dbReference>
<evidence type="ECO:0000313" key="3">
    <source>
        <dbReference type="Proteomes" id="UP000008561"/>
    </source>
</evidence>
<feature type="domain" description="HD-GYP" evidence="1">
    <location>
        <begin position="353"/>
        <end position="562"/>
    </location>
</feature>
<dbReference type="HOGENOM" id="CLU_000445_92_13_7"/>
<evidence type="ECO:0000313" key="2">
    <source>
        <dbReference type="EMBL" id="ABW67830.1"/>
    </source>
</evidence>